<evidence type="ECO:0000313" key="7">
    <source>
        <dbReference type="EMBL" id="MET6991007.1"/>
    </source>
</evidence>
<sequence length="394" mass="45052">MKKLISIFFLLPFVFSALNIQAFVTKFVSVSLAQNMAYSNVLLIIAGTILLLKESKPFPYTIKLWIGFFLFYYCFGLIGNILHFPEAPLLKTLIPIIYFIGFSFLLGKNEYFKLFSKVATLTLIIASLMLIYFQRINFSMDSGGIYEYELSRAGGLYGDANNAALVCLLSFVFIKNVFIPINLFQKIIKILCLAISLYALVLTFSNTGFIILLIILGLSYQRFFKPKRILFLIIIIPLAAFFLIQGALNSSFLNSIQKNRIENVINVLTLNTEQVSYSGREELLKNMMNYVNENPFIGNGVYFSTSISGHNTIIGVWADAGIFSFMFFLFLLFQHFIRALLSRVEYRYFSLSILVILTIYMITLQTVINQPYLIVLFAFIGYMITEDKIYEPLP</sequence>
<reference evidence="7 8" key="1">
    <citation type="submission" date="2024-07" db="EMBL/GenBank/DDBJ databases">
        <title>The genome sequence of type strain Sediminicola arcticus GDMCC 1.2805.</title>
        <authorList>
            <person name="Liu Y."/>
        </authorList>
    </citation>
    <scope>NUCLEOTIDE SEQUENCE [LARGE SCALE GENOMIC DNA]</scope>
    <source>
        <strain evidence="7 8">GDMCC 1.2805</strain>
    </source>
</reference>
<organism evidence="7 8">
    <name type="scientific">Sediminicola arcticus</name>
    <dbReference type="NCBI Taxonomy" id="1574308"/>
    <lineage>
        <taxon>Bacteria</taxon>
        <taxon>Pseudomonadati</taxon>
        <taxon>Bacteroidota</taxon>
        <taxon>Flavobacteriia</taxon>
        <taxon>Flavobacteriales</taxon>
        <taxon>Flavobacteriaceae</taxon>
        <taxon>Sediminicola</taxon>
    </lineage>
</organism>
<dbReference type="EMBL" id="JBEXAE010000004">
    <property type="protein sequence ID" value="MET6991007.1"/>
    <property type="molecule type" value="Genomic_DNA"/>
</dbReference>
<evidence type="ECO:0000313" key="8">
    <source>
        <dbReference type="Proteomes" id="UP001549799"/>
    </source>
</evidence>
<protein>
    <submittedName>
        <fullName evidence="7">O-antigen ligase family protein</fullName>
    </submittedName>
</protein>
<comment type="caution">
    <text evidence="7">The sequence shown here is derived from an EMBL/GenBank/DDBJ whole genome shotgun (WGS) entry which is preliminary data.</text>
</comment>
<dbReference type="PANTHER" id="PTHR37422">
    <property type="entry name" value="TEICHURONIC ACID BIOSYNTHESIS PROTEIN TUAE"/>
    <property type="match status" value="1"/>
</dbReference>
<keyword evidence="3 5" id="KW-1133">Transmembrane helix</keyword>
<evidence type="ECO:0000256" key="5">
    <source>
        <dbReference type="SAM" id="Phobius"/>
    </source>
</evidence>
<keyword evidence="2 5" id="KW-0812">Transmembrane</keyword>
<accession>A0ABV2SW93</accession>
<feature type="transmembrane region" description="Helical" evidence="5">
    <location>
        <begin position="187"/>
        <end position="217"/>
    </location>
</feature>
<feature type="transmembrane region" description="Helical" evidence="5">
    <location>
        <begin position="64"/>
        <end position="83"/>
    </location>
</feature>
<proteinExistence type="predicted"/>
<gene>
    <name evidence="7" type="ORF">ABXZ36_10145</name>
</gene>
<dbReference type="PANTHER" id="PTHR37422:SF17">
    <property type="entry name" value="O-ANTIGEN LIGASE"/>
    <property type="match status" value="1"/>
</dbReference>
<dbReference type="InterPro" id="IPR051533">
    <property type="entry name" value="WaaL-like"/>
</dbReference>
<dbReference type="Proteomes" id="UP001549799">
    <property type="component" value="Unassembled WGS sequence"/>
</dbReference>
<feature type="domain" description="O-antigen ligase-related" evidence="6">
    <location>
        <begin position="192"/>
        <end position="329"/>
    </location>
</feature>
<keyword evidence="8" id="KW-1185">Reference proteome</keyword>
<feature type="transmembrane region" description="Helical" evidence="5">
    <location>
        <begin position="313"/>
        <end position="333"/>
    </location>
</feature>
<evidence type="ECO:0000256" key="4">
    <source>
        <dbReference type="ARBA" id="ARBA00023136"/>
    </source>
</evidence>
<feature type="transmembrane region" description="Helical" evidence="5">
    <location>
        <begin position="32"/>
        <end position="52"/>
    </location>
</feature>
<keyword evidence="4 5" id="KW-0472">Membrane</keyword>
<dbReference type="InterPro" id="IPR007016">
    <property type="entry name" value="O-antigen_ligase-rel_domated"/>
</dbReference>
<evidence type="ECO:0000259" key="6">
    <source>
        <dbReference type="Pfam" id="PF04932"/>
    </source>
</evidence>
<dbReference type="Pfam" id="PF04932">
    <property type="entry name" value="Wzy_C"/>
    <property type="match status" value="1"/>
</dbReference>
<comment type="subcellular location">
    <subcellularLocation>
        <location evidence="1">Membrane</location>
        <topology evidence="1">Multi-pass membrane protein</topology>
    </subcellularLocation>
</comment>
<name>A0ABV2SW93_9FLAO</name>
<evidence type="ECO:0000256" key="3">
    <source>
        <dbReference type="ARBA" id="ARBA00022989"/>
    </source>
</evidence>
<feature type="transmembrane region" description="Helical" evidence="5">
    <location>
        <begin position="229"/>
        <end position="248"/>
    </location>
</feature>
<feature type="transmembrane region" description="Helical" evidence="5">
    <location>
        <begin position="114"/>
        <end position="133"/>
    </location>
</feature>
<evidence type="ECO:0000256" key="2">
    <source>
        <dbReference type="ARBA" id="ARBA00022692"/>
    </source>
</evidence>
<keyword evidence="7" id="KW-0436">Ligase</keyword>
<feature type="transmembrane region" description="Helical" evidence="5">
    <location>
        <begin position="345"/>
        <end position="362"/>
    </location>
</feature>
<dbReference type="GO" id="GO:0016874">
    <property type="term" value="F:ligase activity"/>
    <property type="evidence" value="ECO:0007669"/>
    <property type="project" value="UniProtKB-KW"/>
</dbReference>
<dbReference type="RefSeq" id="WP_354615405.1">
    <property type="nucleotide sequence ID" value="NZ_JBEXAE010000004.1"/>
</dbReference>
<feature type="transmembrane region" description="Helical" evidence="5">
    <location>
        <begin position="89"/>
        <end position="107"/>
    </location>
</feature>
<evidence type="ECO:0000256" key="1">
    <source>
        <dbReference type="ARBA" id="ARBA00004141"/>
    </source>
</evidence>